<dbReference type="RefSeq" id="WP_377488809.1">
    <property type="nucleotide sequence ID" value="NZ_JBHUOX010000019.1"/>
</dbReference>
<dbReference type="InterPro" id="IPR050748">
    <property type="entry name" value="Glycosyltrans_8_dom-fam"/>
</dbReference>
<dbReference type="Proteomes" id="UP001597641">
    <property type="component" value="Unassembled WGS sequence"/>
</dbReference>
<evidence type="ECO:0000313" key="5">
    <source>
        <dbReference type="Proteomes" id="UP001597641"/>
    </source>
</evidence>
<dbReference type="Pfam" id="PF01501">
    <property type="entry name" value="Glyco_transf_8"/>
    <property type="match status" value="1"/>
</dbReference>
<evidence type="ECO:0000256" key="3">
    <source>
        <dbReference type="ARBA" id="ARBA00022723"/>
    </source>
</evidence>
<gene>
    <name evidence="4" type="ORF">ACFS7Z_20535</name>
</gene>
<comment type="caution">
    <text evidence="4">The sequence shown here is derived from an EMBL/GenBank/DDBJ whole genome shotgun (WGS) entry which is preliminary data.</text>
</comment>
<dbReference type="PANTHER" id="PTHR13778">
    <property type="entry name" value="GLYCOSYLTRANSFERASE 8 DOMAIN-CONTAINING PROTEIN"/>
    <property type="match status" value="1"/>
</dbReference>
<dbReference type="Gene3D" id="3.90.550.10">
    <property type="entry name" value="Spore Coat Polysaccharide Biosynthesis Protein SpsA, Chain A"/>
    <property type="match status" value="1"/>
</dbReference>
<dbReference type="SUPFAM" id="SSF53448">
    <property type="entry name" value="Nucleotide-diphospho-sugar transferases"/>
    <property type="match status" value="1"/>
</dbReference>
<dbReference type="CDD" id="cd04194">
    <property type="entry name" value="GT8_A4GalT_like"/>
    <property type="match status" value="1"/>
</dbReference>
<keyword evidence="5" id="KW-1185">Reference proteome</keyword>
<reference evidence="5" key="1">
    <citation type="journal article" date="2019" name="Int. J. Syst. Evol. Microbiol.">
        <title>The Global Catalogue of Microorganisms (GCM) 10K type strain sequencing project: providing services to taxonomists for standard genome sequencing and annotation.</title>
        <authorList>
            <consortium name="The Broad Institute Genomics Platform"/>
            <consortium name="The Broad Institute Genome Sequencing Center for Infectious Disease"/>
            <person name="Wu L."/>
            <person name="Ma J."/>
        </authorList>
    </citation>
    <scope>NUCLEOTIDE SEQUENCE [LARGE SCALE GENOMIC DNA]</scope>
    <source>
        <strain evidence="5">KCTC 23984</strain>
    </source>
</reference>
<name>A0ABW6BZF8_9BACT</name>
<evidence type="ECO:0000256" key="1">
    <source>
        <dbReference type="ARBA" id="ARBA00022676"/>
    </source>
</evidence>
<dbReference type="InterPro" id="IPR002495">
    <property type="entry name" value="Glyco_trans_8"/>
</dbReference>
<evidence type="ECO:0000313" key="4">
    <source>
        <dbReference type="EMBL" id="MFD3002770.1"/>
    </source>
</evidence>
<proteinExistence type="predicted"/>
<sequence length="294" mass="34098">MNIAFCINHFGMIGLGTTVLSLLRNCSQPEKLVLWFLCEGLSNEDKMQIKKLLLKEDYKGSYRFIDFSPSTVFGSLNSLHGDWTAYGRLLLADFIDEDQVLYLDSDLVVELDVLKELVVFDFQGQPLAAVSSGFFKYTLGNRFYTGKVGLSPDLEYFNSGVLLINLKDWRLRSVKEECFNIAKKFAMNLPSHDQSLLNIYCAGHFAKLPRSFNCEWPSHRPKPNVSDNMIFHFVGSPKPWDPLGRLIHNGYQTWMKYTDQEWLNYFTPVKISNLKRLWNLRRSYTRCILNKFNI</sequence>
<evidence type="ECO:0000256" key="2">
    <source>
        <dbReference type="ARBA" id="ARBA00022679"/>
    </source>
</evidence>
<dbReference type="EMBL" id="JBHUOX010000019">
    <property type="protein sequence ID" value="MFD3002770.1"/>
    <property type="molecule type" value="Genomic_DNA"/>
</dbReference>
<accession>A0ABW6BZF8</accession>
<keyword evidence="1" id="KW-0328">Glycosyltransferase</keyword>
<protein>
    <submittedName>
        <fullName evidence="4">Glycosyltransferase family 8 protein</fullName>
    </submittedName>
</protein>
<dbReference type="PANTHER" id="PTHR13778:SF47">
    <property type="entry name" value="LIPOPOLYSACCHARIDE 1,3-GALACTOSYLTRANSFERASE"/>
    <property type="match status" value="1"/>
</dbReference>
<dbReference type="InterPro" id="IPR029044">
    <property type="entry name" value="Nucleotide-diphossugar_trans"/>
</dbReference>
<keyword evidence="2" id="KW-0808">Transferase</keyword>
<organism evidence="4 5">
    <name type="scientific">Pontibacter toksunensis</name>
    <dbReference type="NCBI Taxonomy" id="1332631"/>
    <lineage>
        <taxon>Bacteria</taxon>
        <taxon>Pseudomonadati</taxon>
        <taxon>Bacteroidota</taxon>
        <taxon>Cytophagia</taxon>
        <taxon>Cytophagales</taxon>
        <taxon>Hymenobacteraceae</taxon>
        <taxon>Pontibacter</taxon>
    </lineage>
</organism>
<keyword evidence="3" id="KW-0479">Metal-binding</keyword>